<dbReference type="STRING" id="1284197.S8ANV2"/>
<dbReference type="InterPro" id="IPR025187">
    <property type="entry name" value="DUF4112"/>
</dbReference>
<evidence type="ECO:0000256" key="2">
    <source>
        <dbReference type="SAM" id="Phobius"/>
    </source>
</evidence>
<reference evidence="3 4" key="1">
    <citation type="journal article" date="2013" name="PLoS Genet.">
        <title>Genomic mechanisms accounting for the adaptation to parasitism in nematode-trapping fungi.</title>
        <authorList>
            <person name="Meerupati T."/>
            <person name="Andersson K.M."/>
            <person name="Friman E."/>
            <person name="Kumar D."/>
            <person name="Tunlid A."/>
            <person name="Ahren D."/>
        </authorList>
    </citation>
    <scope>NUCLEOTIDE SEQUENCE [LARGE SCALE GENOMIC DNA]</scope>
    <source>
        <strain evidence="3 4">CBS 200.50</strain>
    </source>
</reference>
<protein>
    <recommendedName>
        <fullName evidence="5">PH domain-containing protein</fullName>
    </recommendedName>
</protein>
<dbReference type="Pfam" id="PF13430">
    <property type="entry name" value="DUF4112"/>
    <property type="match status" value="1"/>
</dbReference>
<evidence type="ECO:0000313" key="3">
    <source>
        <dbReference type="EMBL" id="EPS44529.1"/>
    </source>
</evidence>
<reference evidence="4" key="2">
    <citation type="submission" date="2013-04" db="EMBL/GenBank/DDBJ databases">
        <title>Genomic mechanisms accounting for the adaptation to parasitism in nematode-trapping fungi.</title>
        <authorList>
            <person name="Ahren D.G."/>
        </authorList>
    </citation>
    <scope>NUCLEOTIDE SEQUENCE [LARGE SCALE GENOMIC DNA]</scope>
    <source>
        <strain evidence="4">CBS 200.50</strain>
    </source>
</reference>
<keyword evidence="2" id="KW-1133">Transmembrane helix</keyword>
<comment type="caution">
    <text evidence="3">The sequence shown here is derived from an EMBL/GenBank/DDBJ whole genome shotgun (WGS) entry which is preliminary data.</text>
</comment>
<feature type="region of interest" description="Disordered" evidence="1">
    <location>
        <begin position="199"/>
        <end position="287"/>
    </location>
</feature>
<name>S8ANV2_DACHA</name>
<dbReference type="PANTHER" id="PTHR35519">
    <property type="entry name" value="MEMBRANE PROTEINS"/>
    <property type="match status" value="1"/>
</dbReference>
<evidence type="ECO:0008006" key="5">
    <source>
        <dbReference type="Google" id="ProtNLM"/>
    </source>
</evidence>
<keyword evidence="2" id="KW-0472">Membrane</keyword>
<evidence type="ECO:0000256" key="1">
    <source>
        <dbReference type="SAM" id="MobiDB-lite"/>
    </source>
</evidence>
<dbReference type="OMA" id="IDAGYKC"/>
<evidence type="ECO:0000313" key="4">
    <source>
        <dbReference type="Proteomes" id="UP000015100"/>
    </source>
</evidence>
<feature type="transmembrane region" description="Helical" evidence="2">
    <location>
        <begin position="122"/>
        <end position="143"/>
    </location>
</feature>
<feature type="compositionally biased region" description="Basic and acidic residues" evidence="1">
    <location>
        <begin position="249"/>
        <end position="287"/>
    </location>
</feature>
<dbReference type="OrthoDB" id="2103474at2759"/>
<organism evidence="3 4">
    <name type="scientific">Dactylellina haptotyla (strain CBS 200.50)</name>
    <name type="common">Nematode-trapping fungus</name>
    <name type="synonym">Monacrosporium haptotylum</name>
    <dbReference type="NCBI Taxonomy" id="1284197"/>
    <lineage>
        <taxon>Eukaryota</taxon>
        <taxon>Fungi</taxon>
        <taxon>Dikarya</taxon>
        <taxon>Ascomycota</taxon>
        <taxon>Pezizomycotina</taxon>
        <taxon>Orbiliomycetes</taxon>
        <taxon>Orbiliales</taxon>
        <taxon>Orbiliaceae</taxon>
        <taxon>Dactylellina</taxon>
    </lineage>
</organism>
<keyword evidence="4" id="KW-1185">Reference proteome</keyword>
<feature type="transmembrane region" description="Helical" evidence="2">
    <location>
        <begin position="85"/>
        <end position="110"/>
    </location>
</feature>
<dbReference type="eggNOG" id="ENOG502S45T">
    <property type="taxonomic scope" value="Eukaryota"/>
</dbReference>
<feature type="compositionally biased region" description="Basic and acidic residues" evidence="1">
    <location>
        <begin position="209"/>
        <end position="230"/>
    </location>
</feature>
<keyword evidence="2" id="KW-0812">Transmembrane</keyword>
<dbReference type="PANTHER" id="PTHR35519:SF2">
    <property type="entry name" value="PH DOMAIN PROTEIN"/>
    <property type="match status" value="1"/>
</dbReference>
<dbReference type="Proteomes" id="UP000015100">
    <property type="component" value="Unassembled WGS sequence"/>
</dbReference>
<sequence length="287" mass="32128">MTSYLTKFVLGRIFKESAANKEGREDPYYEYPATELGKAGKRKSKRRKRALPPGLTDEEGEVLTKVKRRAYRLDMSFGSFLGVRFGWGSVLGIIPALGDALDLLLALMVVKTCMKLPLPTFTLIHMLINVAFDFVIGLVPFIGDIIDAGYKCNTRNAVILEKHLRQVGKERLKAQGITDAQDPSLPTGDESPVEDVDLEAQAPAAHRGGNRDRRERERERERDDRRDDRGATGPAPTHSKSKKKLRSGRASDREDRRSGGRHSDTDESRRGGRHSDTDESRRGGSRR</sequence>
<gene>
    <name evidence="3" type="ORF">H072_1457</name>
</gene>
<accession>S8ANV2</accession>
<dbReference type="AlphaFoldDB" id="S8ANV2"/>
<proteinExistence type="predicted"/>
<dbReference type="EMBL" id="AQGS01000043">
    <property type="protein sequence ID" value="EPS44529.1"/>
    <property type="molecule type" value="Genomic_DNA"/>
</dbReference>
<dbReference type="HOGENOM" id="CLU_067862_1_0_1"/>